<organism evidence="1 2">
    <name type="scientific">Methylobacterium cerastii</name>
    <dbReference type="NCBI Taxonomy" id="932741"/>
    <lineage>
        <taxon>Bacteria</taxon>
        <taxon>Pseudomonadati</taxon>
        <taxon>Pseudomonadota</taxon>
        <taxon>Alphaproteobacteria</taxon>
        <taxon>Hyphomicrobiales</taxon>
        <taxon>Methylobacteriaceae</taxon>
        <taxon>Methylobacterium</taxon>
    </lineage>
</organism>
<name>A0ABQ4QIA0_9HYPH</name>
<sequence>MSWALRVKLAEPAPFWVLSLIVALESVSAEGRLDWSALLCASVRAVNPVPPSVKPVLAVAVWVSDRSTSVKASVAVAWSTVERFVPARSVIAPVPAASTGWSLVPVTVITTDCVAVPPVCWSDTVTA</sequence>
<evidence type="ECO:0000313" key="2">
    <source>
        <dbReference type="Proteomes" id="UP001055117"/>
    </source>
</evidence>
<reference evidence="1 2" key="1">
    <citation type="journal article" date="2021" name="Front. Microbiol.">
        <title>Comprehensive Comparative Genomics and Phenotyping of Methylobacterium Species.</title>
        <authorList>
            <person name="Alessa O."/>
            <person name="Ogura Y."/>
            <person name="Fujitani Y."/>
            <person name="Takami H."/>
            <person name="Hayashi T."/>
            <person name="Sahin N."/>
            <person name="Tani A."/>
        </authorList>
    </citation>
    <scope>NUCLEOTIDE SEQUENCE [LARGE SCALE GENOMIC DNA]</scope>
    <source>
        <strain evidence="1 2">DSM 23679</strain>
    </source>
</reference>
<keyword evidence="2" id="KW-1185">Reference proteome</keyword>
<dbReference type="Proteomes" id="UP001055117">
    <property type="component" value="Unassembled WGS sequence"/>
</dbReference>
<protein>
    <recommendedName>
        <fullName evidence="3">Secreted protein</fullName>
    </recommendedName>
</protein>
<proteinExistence type="predicted"/>
<evidence type="ECO:0000313" key="1">
    <source>
        <dbReference type="EMBL" id="GJD44784.1"/>
    </source>
</evidence>
<evidence type="ECO:0008006" key="3">
    <source>
        <dbReference type="Google" id="ProtNLM"/>
    </source>
</evidence>
<accession>A0ABQ4QIA0</accession>
<dbReference type="EMBL" id="BPQG01000037">
    <property type="protein sequence ID" value="GJD44784.1"/>
    <property type="molecule type" value="Genomic_DNA"/>
</dbReference>
<comment type="caution">
    <text evidence="1">The sequence shown here is derived from an EMBL/GenBank/DDBJ whole genome shotgun (WGS) entry which is preliminary data.</text>
</comment>
<gene>
    <name evidence="1" type="ORF">AFCDBAGC_2651</name>
</gene>